<accession>A0AAV5L1Z7</accession>
<dbReference type="AlphaFoldDB" id="A0AAV5L1Z7"/>
<reference evidence="4 5" key="1">
    <citation type="journal article" date="2021" name="Commun. Biol.">
        <title>The genome of Shorea leprosula (Dipterocarpaceae) highlights the ecological relevance of drought in aseasonal tropical rainforests.</title>
        <authorList>
            <person name="Ng K.K.S."/>
            <person name="Kobayashi M.J."/>
            <person name="Fawcett J.A."/>
            <person name="Hatakeyama M."/>
            <person name="Paape T."/>
            <person name="Ng C.H."/>
            <person name="Ang C.C."/>
            <person name="Tnah L.H."/>
            <person name="Lee C.T."/>
            <person name="Nishiyama T."/>
            <person name="Sese J."/>
            <person name="O'Brien M.J."/>
            <person name="Copetti D."/>
            <person name="Mohd Noor M.I."/>
            <person name="Ong R.C."/>
            <person name="Putra M."/>
            <person name="Sireger I.Z."/>
            <person name="Indrioko S."/>
            <person name="Kosugi Y."/>
            <person name="Izuno A."/>
            <person name="Isagi Y."/>
            <person name="Lee S.L."/>
            <person name="Shimizu K.K."/>
        </authorList>
    </citation>
    <scope>NUCLEOTIDE SEQUENCE [LARGE SCALE GENOMIC DNA]</scope>
    <source>
        <strain evidence="4">214</strain>
    </source>
</reference>
<evidence type="ECO:0000256" key="2">
    <source>
        <dbReference type="SAM" id="MobiDB-lite"/>
    </source>
</evidence>
<evidence type="ECO:0000259" key="3">
    <source>
        <dbReference type="Pfam" id="PF00931"/>
    </source>
</evidence>
<dbReference type="SUPFAM" id="SSF52540">
    <property type="entry name" value="P-loop containing nucleoside triphosphate hydrolases"/>
    <property type="match status" value="1"/>
</dbReference>
<dbReference type="PANTHER" id="PTHR36766">
    <property type="entry name" value="PLANT BROAD-SPECTRUM MILDEW RESISTANCE PROTEIN RPW8"/>
    <property type="match status" value="1"/>
</dbReference>
<dbReference type="Pfam" id="PF00931">
    <property type="entry name" value="NB-ARC"/>
    <property type="match status" value="1"/>
</dbReference>
<dbReference type="GO" id="GO:0006952">
    <property type="term" value="P:defense response"/>
    <property type="evidence" value="ECO:0007669"/>
    <property type="project" value="UniProtKB-KW"/>
</dbReference>
<dbReference type="InterPro" id="IPR002182">
    <property type="entry name" value="NB-ARC"/>
</dbReference>
<protein>
    <recommendedName>
        <fullName evidence="3">NB-ARC domain-containing protein</fullName>
    </recommendedName>
</protein>
<dbReference type="GO" id="GO:0043531">
    <property type="term" value="F:ADP binding"/>
    <property type="evidence" value="ECO:0007669"/>
    <property type="project" value="InterPro"/>
</dbReference>
<dbReference type="Gene3D" id="3.40.50.300">
    <property type="entry name" value="P-loop containing nucleotide triphosphate hydrolases"/>
    <property type="match status" value="1"/>
</dbReference>
<feature type="region of interest" description="Disordered" evidence="2">
    <location>
        <begin position="104"/>
        <end position="129"/>
    </location>
</feature>
<organism evidence="4 5">
    <name type="scientific">Rubroshorea leprosula</name>
    <dbReference type="NCBI Taxonomy" id="152421"/>
    <lineage>
        <taxon>Eukaryota</taxon>
        <taxon>Viridiplantae</taxon>
        <taxon>Streptophyta</taxon>
        <taxon>Embryophyta</taxon>
        <taxon>Tracheophyta</taxon>
        <taxon>Spermatophyta</taxon>
        <taxon>Magnoliopsida</taxon>
        <taxon>eudicotyledons</taxon>
        <taxon>Gunneridae</taxon>
        <taxon>Pentapetalae</taxon>
        <taxon>rosids</taxon>
        <taxon>malvids</taxon>
        <taxon>Malvales</taxon>
        <taxon>Dipterocarpaceae</taxon>
        <taxon>Rubroshorea</taxon>
    </lineage>
</organism>
<sequence>MEMERYLLEKFSKNLAENPTVHWHNRFSKLKDLIEQLIASSPSPGNDAAIREKLYRLNNLFAECRMLSYSCRFLPDLPALYNIKTNLNKIKEELKEELTKRLKDGADVNGTAGSPTEHGQAGQSDEGETLRETTKYVDASKVHGFEAEVMSLLKLLVYQRGDEGDGFKAIGVVGKEGIGKTTLCQVFLNQPEVKKYFQPRIWVFMGGLPQEERDKKVRIVEKTLDCLGLEEEIIKSISTSNDLQLQELIHALHLQLVRKRYLIVFDAVDDAVGEADDWYGLLNSPTIDDKGKLTADYLANGLPKGYGGTVIVTSRYEEVARMMVGGEENLYRMGPLADKDKCWKIFKEEVQKDEVVLNVPNEEDLKREVIQKSAGVPLAAKILGQILYDHEKNKSKSNDQRQQS</sequence>
<keyword evidence="5" id="KW-1185">Reference proteome</keyword>
<proteinExistence type="predicted"/>
<evidence type="ECO:0000313" key="5">
    <source>
        <dbReference type="Proteomes" id="UP001054252"/>
    </source>
</evidence>
<comment type="caution">
    <text evidence="4">The sequence shown here is derived from an EMBL/GenBank/DDBJ whole genome shotgun (WGS) entry which is preliminary data.</text>
</comment>
<dbReference type="PRINTS" id="PR00364">
    <property type="entry name" value="DISEASERSIST"/>
</dbReference>
<name>A0AAV5L1Z7_9ROSI</name>
<keyword evidence="1" id="KW-0611">Plant defense</keyword>
<dbReference type="InterPro" id="IPR027417">
    <property type="entry name" value="P-loop_NTPase"/>
</dbReference>
<evidence type="ECO:0000313" key="4">
    <source>
        <dbReference type="EMBL" id="GKV30867.1"/>
    </source>
</evidence>
<dbReference type="Proteomes" id="UP001054252">
    <property type="component" value="Unassembled WGS sequence"/>
</dbReference>
<gene>
    <name evidence="4" type="ORF">SLEP1_g39639</name>
</gene>
<feature type="domain" description="NB-ARC" evidence="3">
    <location>
        <begin position="162"/>
        <end position="270"/>
    </location>
</feature>
<evidence type="ECO:0000256" key="1">
    <source>
        <dbReference type="ARBA" id="ARBA00022821"/>
    </source>
</evidence>
<dbReference type="EMBL" id="BPVZ01000089">
    <property type="protein sequence ID" value="GKV30867.1"/>
    <property type="molecule type" value="Genomic_DNA"/>
</dbReference>
<dbReference type="PANTHER" id="PTHR36766:SF41">
    <property type="entry name" value="AAA+ ATPASE DOMAIN-CONTAINING PROTEIN"/>
    <property type="match status" value="1"/>
</dbReference>